<feature type="signal peptide" evidence="1">
    <location>
        <begin position="1"/>
        <end position="17"/>
    </location>
</feature>
<dbReference type="EMBL" id="AH007364">
    <property type="protein sequence ID" value="AAD14189.1"/>
    <property type="molecule type" value="Genomic_DNA"/>
</dbReference>
<dbReference type="AlphaFoldDB" id="Q9N2N4"/>
<proteinExistence type="predicted"/>
<dbReference type="EMBL" id="S75835">
    <property type="protein sequence ID" value="AAD14189.1"/>
    <property type="status" value="JOINED"/>
    <property type="molecule type" value="Genomic_DNA"/>
</dbReference>
<name>Q9N2N4_STRPU</name>
<gene>
    <name evidence="2" type="primary">Endo16</name>
</gene>
<protein>
    <submittedName>
        <fullName evidence="2">Endo16 protein</fullName>
    </submittedName>
</protein>
<evidence type="ECO:0000313" key="2">
    <source>
        <dbReference type="EMBL" id="AAD14189.1"/>
    </source>
</evidence>
<sequence>MMRLNILLFAVLAVARSMPTGKKYNNFTKLQCDIDEAHTNVGTPRVVDDDSNSLMIFQL</sequence>
<reference evidence="2" key="1">
    <citation type="journal article" date="1994" name="Mech. Dev.">
        <title>Complexity and organization of DNA-protein interactions in the 5'-regulatory region of an endoderm-specific marker gene in the sea urchin embryo.</title>
        <authorList>
            <person name="Yuh C.H."/>
            <person name="Ransick A."/>
            <person name="Martinez P."/>
            <person name="Britten R.J."/>
            <person name="Davidson E.H."/>
        </authorList>
    </citation>
    <scope>NUCLEOTIDE SEQUENCE</scope>
</reference>
<keyword evidence="1" id="KW-0732">Signal</keyword>
<evidence type="ECO:0000256" key="1">
    <source>
        <dbReference type="SAM" id="SignalP"/>
    </source>
</evidence>
<organism evidence="2">
    <name type="scientific">Strongylocentrotus purpuratus</name>
    <name type="common">Purple sea urchin</name>
    <dbReference type="NCBI Taxonomy" id="7668"/>
    <lineage>
        <taxon>Eukaryota</taxon>
        <taxon>Metazoa</taxon>
        <taxon>Echinodermata</taxon>
        <taxon>Eleutherozoa</taxon>
        <taxon>Echinozoa</taxon>
        <taxon>Echinoidea</taxon>
        <taxon>Euechinoidea</taxon>
        <taxon>Echinacea</taxon>
        <taxon>Camarodonta</taxon>
        <taxon>Echinidea</taxon>
        <taxon>Strongylocentrotidae</taxon>
        <taxon>Strongylocentrotus</taxon>
    </lineage>
</organism>
<feature type="chain" id="PRO_5004335199" evidence="1">
    <location>
        <begin position="18"/>
        <end position="59"/>
    </location>
</feature>
<accession>Q9N2N4</accession>